<evidence type="ECO:0000313" key="10">
    <source>
        <dbReference type="Proteomes" id="UP001356170"/>
    </source>
</evidence>
<comment type="catalytic activity">
    <reaction evidence="1 5 6">
        <text>[protein]-peptidylproline (omega=180) = [protein]-peptidylproline (omega=0)</text>
        <dbReference type="Rhea" id="RHEA:16237"/>
        <dbReference type="Rhea" id="RHEA-COMP:10747"/>
        <dbReference type="Rhea" id="RHEA-COMP:10748"/>
        <dbReference type="ChEBI" id="CHEBI:83833"/>
        <dbReference type="ChEBI" id="CHEBI:83834"/>
        <dbReference type="EC" id="5.2.1.8"/>
    </reaction>
</comment>
<evidence type="ECO:0000256" key="5">
    <source>
        <dbReference type="PROSITE-ProRule" id="PRU00277"/>
    </source>
</evidence>
<dbReference type="InterPro" id="IPR001179">
    <property type="entry name" value="PPIase_FKBP_dom"/>
</dbReference>
<keyword evidence="4 5" id="KW-0413">Isomerase</keyword>
<protein>
    <recommendedName>
        <fullName evidence="6">Peptidyl-prolyl cis-trans isomerase</fullName>
        <ecNumber evidence="6">5.2.1.8</ecNumber>
    </recommendedName>
</protein>
<dbReference type="Gene3D" id="1.10.287.460">
    <property type="entry name" value="Peptidyl-prolyl cis-trans isomerase, FKBP-type, N-terminal domain"/>
    <property type="match status" value="1"/>
</dbReference>
<accession>A0ABU7V1H5</accession>
<evidence type="ECO:0000256" key="1">
    <source>
        <dbReference type="ARBA" id="ARBA00000971"/>
    </source>
</evidence>
<keyword evidence="3 5" id="KW-0697">Rotamase</keyword>
<dbReference type="InterPro" id="IPR000774">
    <property type="entry name" value="PPIase_FKBP_N"/>
</dbReference>
<dbReference type="SUPFAM" id="SSF54534">
    <property type="entry name" value="FKBP-like"/>
    <property type="match status" value="1"/>
</dbReference>
<feature type="chain" id="PRO_5045925901" description="Peptidyl-prolyl cis-trans isomerase" evidence="7">
    <location>
        <begin position="21"/>
        <end position="262"/>
    </location>
</feature>
<keyword evidence="7" id="KW-0732">Signal</keyword>
<evidence type="ECO:0000256" key="6">
    <source>
        <dbReference type="RuleBase" id="RU003915"/>
    </source>
</evidence>
<dbReference type="PROSITE" id="PS50059">
    <property type="entry name" value="FKBP_PPIASE"/>
    <property type="match status" value="1"/>
</dbReference>
<dbReference type="Pfam" id="PF00254">
    <property type="entry name" value="FKBP_C"/>
    <property type="match status" value="1"/>
</dbReference>
<evidence type="ECO:0000256" key="4">
    <source>
        <dbReference type="ARBA" id="ARBA00023235"/>
    </source>
</evidence>
<evidence type="ECO:0000313" key="9">
    <source>
        <dbReference type="EMBL" id="MEF2156078.1"/>
    </source>
</evidence>
<dbReference type="GO" id="GO:0003755">
    <property type="term" value="F:peptidyl-prolyl cis-trans isomerase activity"/>
    <property type="evidence" value="ECO:0007669"/>
    <property type="project" value="UniProtKB-EC"/>
</dbReference>
<dbReference type="PANTHER" id="PTHR43811:SF19">
    <property type="entry name" value="39 KDA FK506-BINDING NUCLEAR PROTEIN"/>
    <property type="match status" value="1"/>
</dbReference>
<keyword evidence="10" id="KW-1185">Reference proteome</keyword>
<feature type="signal peptide" evidence="7">
    <location>
        <begin position="1"/>
        <end position="20"/>
    </location>
</feature>
<comment type="caution">
    <text evidence="9">The sequence shown here is derived from an EMBL/GenBank/DDBJ whole genome shotgun (WGS) entry which is preliminary data.</text>
</comment>
<sequence length="262" mass="27945">MKLNVFHAATLSLALLGGLAACDKTDKTKTDDKTATAAEGVADIKGLGNEKEQYGYVLGRDMAESLKPGKDEIDMDALVKGLKSGFAGDKSLVTDEQASNIRERLSEKMQAKQIAEMMAASKRNAEQGAKFLAENGKKPGIVTTPSGLQYQVIQEGTGDKIKPNDVVQMHYKGSLIDGKVFDNSQDHGNKPALFQPTAVVPGLREAMGLMRVGGKYKLFIPANLAYGEQGTPGGPIPPNATLLFDIEVVGLGVPKDAQMPQR</sequence>
<dbReference type="PROSITE" id="PS51257">
    <property type="entry name" value="PROKAR_LIPOPROTEIN"/>
    <property type="match status" value="1"/>
</dbReference>
<feature type="domain" description="PPIase FKBP-type" evidence="8">
    <location>
        <begin position="164"/>
        <end position="252"/>
    </location>
</feature>
<dbReference type="RefSeq" id="WP_331703988.1">
    <property type="nucleotide sequence ID" value="NZ_JAZHBO010000002.1"/>
</dbReference>
<organism evidence="9 10">
    <name type="scientific">Aquilutibacter rugosus</name>
    <dbReference type="NCBI Taxonomy" id="3115820"/>
    <lineage>
        <taxon>Bacteria</taxon>
        <taxon>Pseudomonadati</taxon>
        <taxon>Pseudomonadota</taxon>
        <taxon>Gammaproteobacteria</taxon>
        <taxon>Lysobacterales</taxon>
        <taxon>Lysobacteraceae</taxon>
        <taxon>Aquilutibacter</taxon>
    </lineage>
</organism>
<proteinExistence type="inferred from homology"/>
<name>A0ABU7V1H5_9GAMM</name>
<dbReference type="Pfam" id="PF01346">
    <property type="entry name" value="FKBP_N"/>
    <property type="match status" value="1"/>
</dbReference>
<dbReference type="PANTHER" id="PTHR43811">
    <property type="entry name" value="FKBP-TYPE PEPTIDYL-PROLYL CIS-TRANS ISOMERASE FKPA"/>
    <property type="match status" value="1"/>
</dbReference>
<evidence type="ECO:0000259" key="8">
    <source>
        <dbReference type="PROSITE" id="PS50059"/>
    </source>
</evidence>
<dbReference type="EMBL" id="JAZHBO010000002">
    <property type="protein sequence ID" value="MEF2156078.1"/>
    <property type="molecule type" value="Genomic_DNA"/>
</dbReference>
<comment type="similarity">
    <text evidence="2 6">Belongs to the FKBP-type PPIase family.</text>
</comment>
<dbReference type="InterPro" id="IPR046357">
    <property type="entry name" value="PPIase_dom_sf"/>
</dbReference>
<evidence type="ECO:0000256" key="3">
    <source>
        <dbReference type="ARBA" id="ARBA00023110"/>
    </source>
</evidence>
<dbReference type="InterPro" id="IPR036944">
    <property type="entry name" value="PPIase_FKBP_N_sf"/>
</dbReference>
<reference evidence="9 10" key="1">
    <citation type="submission" date="2024-01" db="EMBL/GenBank/DDBJ databases">
        <title>Novel species of the genus Luteimonas isolated from rivers.</title>
        <authorList>
            <person name="Lu H."/>
        </authorList>
    </citation>
    <scope>NUCLEOTIDE SEQUENCE [LARGE SCALE GENOMIC DNA]</scope>
    <source>
        <strain evidence="9 10">FXH3W</strain>
    </source>
</reference>
<evidence type="ECO:0000256" key="2">
    <source>
        <dbReference type="ARBA" id="ARBA00006577"/>
    </source>
</evidence>
<dbReference type="Gene3D" id="3.10.50.40">
    <property type="match status" value="1"/>
</dbReference>
<gene>
    <name evidence="9" type="ORF">V3390_07520</name>
</gene>
<dbReference type="EC" id="5.2.1.8" evidence="6"/>
<evidence type="ECO:0000256" key="7">
    <source>
        <dbReference type="SAM" id="SignalP"/>
    </source>
</evidence>
<dbReference type="Proteomes" id="UP001356170">
    <property type="component" value="Unassembled WGS sequence"/>
</dbReference>